<reference evidence="1 2" key="1">
    <citation type="submission" date="2021-07" db="EMBL/GenBank/DDBJ databases">
        <title>Shewanella sp. nov, isolated from SCS.</title>
        <authorList>
            <person name="Cao W.R."/>
        </authorList>
    </citation>
    <scope>NUCLEOTIDE SEQUENCE [LARGE SCALE GENOMIC DNA]</scope>
    <source>
        <strain evidence="1 2">NR704-98</strain>
    </source>
</reference>
<dbReference type="RefSeq" id="WP_220111573.1">
    <property type="nucleotide sequence ID" value="NZ_JAHZST010000023.1"/>
</dbReference>
<proteinExistence type="predicted"/>
<organism evidence="1 2">
    <name type="scientific">Shewanella nanhaiensis</name>
    <dbReference type="NCBI Taxonomy" id="2864872"/>
    <lineage>
        <taxon>Bacteria</taxon>
        <taxon>Pseudomonadati</taxon>
        <taxon>Pseudomonadota</taxon>
        <taxon>Gammaproteobacteria</taxon>
        <taxon>Alteromonadales</taxon>
        <taxon>Shewanellaceae</taxon>
        <taxon>Shewanella</taxon>
    </lineage>
</organism>
<accession>A0ABS7E9A6</accession>
<evidence type="ECO:0000313" key="1">
    <source>
        <dbReference type="EMBL" id="MBW8186273.1"/>
    </source>
</evidence>
<evidence type="ECO:0000313" key="2">
    <source>
        <dbReference type="Proteomes" id="UP001195963"/>
    </source>
</evidence>
<protein>
    <submittedName>
        <fullName evidence="1">DUF3379 domain-containing protein</fullName>
    </submittedName>
</protein>
<comment type="caution">
    <text evidence="1">The sequence shown here is derived from an EMBL/GenBank/DDBJ whole genome shotgun (WGS) entry which is preliminary data.</text>
</comment>
<dbReference type="EMBL" id="JAHZST010000023">
    <property type="protein sequence ID" value="MBW8186273.1"/>
    <property type="molecule type" value="Genomic_DNA"/>
</dbReference>
<keyword evidence="2" id="KW-1185">Reference proteome</keyword>
<dbReference type="Proteomes" id="UP001195963">
    <property type="component" value="Unassembled WGS sequence"/>
</dbReference>
<gene>
    <name evidence="1" type="ORF">K0625_21865</name>
</gene>
<name>A0ABS7E9A6_9GAMM</name>
<sequence>MKDENVDKPAEFDDELQQLYRAQELEVPSAELDEAILKLARASVKKSQDDNVVIVETSFWRRHRWPLSSAASVMFVATLLLINQDVTQDILSDDVPVMMQMSEPQGELGDGESTQPAAMETRSYAGDKGVEEQNVQATDKMERTAPRAMASAPQAEALPAKSSLNTAQQQSDPNMEGIAISIDDIDQDVRAKIESLSSSKSAKTASQREAVVSAKQALNHLESLVEMEKWADAEKLVLKIRRNYPELRSEEHPQYVRWKALSEQVIIPLPKPKVPSSDK</sequence>